<keyword evidence="2" id="KW-0456">Lyase</keyword>
<reference evidence="4 5" key="1">
    <citation type="submission" date="2014-04" db="EMBL/GenBank/DDBJ databases">
        <title>Whole genome shotgun sequence of Geobacillus caldoxylosilyticus NBRC 107762.</title>
        <authorList>
            <person name="Hosoyama A."/>
            <person name="Hosoyama Y."/>
            <person name="Katano-Makiyama Y."/>
            <person name="Tsuchikane K."/>
            <person name="Ohji S."/>
            <person name="Ichikawa N."/>
            <person name="Yamazoe A."/>
            <person name="Fujita N."/>
        </authorList>
    </citation>
    <scope>NUCLEOTIDE SEQUENCE [LARGE SCALE GENOMIC DNA]</scope>
    <source>
        <strain evidence="4 5">NBRC 107762</strain>
    </source>
</reference>
<dbReference type="CDD" id="cd06558">
    <property type="entry name" value="crotonase-like"/>
    <property type="match status" value="1"/>
</dbReference>
<evidence type="ECO:0000313" key="4">
    <source>
        <dbReference type="EMBL" id="GAJ38309.1"/>
    </source>
</evidence>
<comment type="similarity">
    <text evidence="1 3">Belongs to the enoyl-CoA hydratase/isomerase family.</text>
</comment>
<dbReference type="PANTHER" id="PTHR11941">
    <property type="entry name" value="ENOYL-COA HYDRATASE-RELATED"/>
    <property type="match status" value="1"/>
</dbReference>
<dbReference type="AlphaFoldDB" id="A0A023DAC8"/>
<sequence>MEYFHIHKEEFVADVTFSRPPANALSSAVLKELSSVLDELEADDQVRVVLLHGEGRFFSAGADIKEFTSVKSSDEATALSQNGQQVLERIERFPKPVIAAIHGAALGGGLELAMSCHIRIVSENAKLGLPELQLGIIPGFAGTQRLPRYVGFGKAAEMMWTSEPITGTEAVQWGLANKAVPEEQLLEEAKKLAQKIAQKSPISIRATLQLLNSFKEKPFREAVHEEAMLFGSVFTTEDAKEGVQAFIEKRPPVFRGK</sequence>
<gene>
    <name evidence="4" type="primary">crt</name>
    <name evidence="4" type="ORF">GCA01S_002_00970</name>
</gene>
<dbReference type="GeneID" id="301193717"/>
<accession>A0A023DAC8</accession>
<evidence type="ECO:0000256" key="1">
    <source>
        <dbReference type="ARBA" id="ARBA00005254"/>
    </source>
</evidence>
<name>A0A023DAC8_9BACL</name>
<dbReference type="FunFam" id="1.10.12.10:FF:000001">
    <property type="entry name" value="Probable enoyl-CoA hydratase, mitochondrial"/>
    <property type="match status" value="1"/>
</dbReference>
<dbReference type="GO" id="GO:0006635">
    <property type="term" value="P:fatty acid beta-oxidation"/>
    <property type="evidence" value="ECO:0007669"/>
    <property type="project" value="TreeGrafter"/>
</dbReference>
<dbReference type="PROSITE" id="PS00166">
    <property type="entry name" value="ENOYL_COA_HYDRATASE"/>
    <property type="match status" value="1"/>
</dbReference>
<dbReference type="RefSeq" id="WP_042406564.1">
    <property type="nucleotide sequence ID" value="NZ_BAWO01000002.1"/>
</dbReference>
<evidence type="ECO:0000313" key="5">
    <source>
        <dbReference type="Proteomes" id="UP000023561"/>
    </source>
</evidence>
<evidence type="ECO:0000256" key="2">
    <source>
        <dbReference type="ARBA" id="ARBA00023239"/>
    </source>
</evidence>
<dbReference type="InterPro" id="IPR018376">
    <property type="entry name" value="Enoyl-CoA_hyd/isom_CS"/>
</dbReference>
<dbReference type="InterPro" id="IPR001753">
    <property type="entry name" value="Enoyl-CoA_hydra/iso"/>
</dbReference>
<protein>
    <submittedName>
        <fullName evidence="4">3-hydroxybutyryl-CoA dehydratase</fullName>
    </submittedName>
</protein>
<evidence type="ECO:0000256" key="3">
    <source>
        <dbReference type="RuleBase" id="RU003707"/>
    </source>
</evidence>
<proteinExistence type="inferred from homology"/>
<comment type="caution">
    <text evidence="4">The sequence shown here is derived from an EMBL/GenBank/DDBJ whole genome shotgun (WGS) entry which is preliminary data.</text>
</comment>
<dbReference type="OrthoDB" id="9787660at2"/>
<dbReference type="InterPro" id="IPR029045">
    <property type="entry name" value="ClpP/crotonase-like_dom_sf"/>
</dbReference>
<dbReference type="SUPFAM" id="SSF52096">
    <property type="entry name" value="ClpP/crotonase"/>
    <property type="match status" value="1"/>
</dbReference>
<dbReference type="FunFam" id="3.90.226.10:FF:000009">
    <property type="entry name" value="Carnitinyl-CoA dehydratase"/>
    <property type="match status" value="1"/>
</dbReference>
<dbReference type="EMBL" id="BAWO01000002">
    <property type="protein sequence ID" value="GAJ38309.1"/>
    <property type="molecule type" value="Genomic_DNA"/>
</dbReference>
<dbReference type="PANTHER" id="PTHR11941:SF175">
    <property type="entry name" value="ENOYL-COA HYDRATASE-RELATED"/>
    <property type="match status" value="1"/>
</dbReference>
<organism evidence="4 5">
    <name type="scientific">Parageobacillus caldoxylosilyticus NBRC 107762</name>
    <dbReference type="NCBI Taxonomy" id="1220594"/>
    <lineage>
        <taxon>Bacteria</taxon>
        <taxon>Bacillati</taxon>
        <taxon>Bacillota</taxon>
        <taxon>Bacilli</taxon>
        <taxon>Bacillales</taxon>
        <taxon>Anoxybacillaceae</taxon>
        <taxon>Saccharococcus</taxon>
    </lineage>
</organism>
<keyword evidence="5" id="KW-1185">Reference proteome</keyword>
<dbReference type="GO" id="GO:0016836">
    <property type="term" value="F:hydro-lyase activity"/>
    <property type="evidence" value="ECO:0007669"/>
    <property type="project" value="UniProtKB-ARBA"/>
</dbReference>
<dbReference type="NCBIfam" id="NF005803">
    <property type="entry name" value="PRK07658.1"/>
    <property type="match status" value="1"/>
</dbReference>
<dbReference type="Gene3D" id="3.90.226.10">
    <property type="entry name" value="2-enoyl-CoA Hydratase, Chain A, domain 1"/>
    <property type="match status" value="1"/>
</dbReference>
<dbReference type="Pfam" id="PF00378">
    <property type="entry name" value="ECH_1"/>
    <property type="match status" value="1"/>
</dbReference>
<dbReference type="Proteomes" id="UP000023561">
    <property type="component" value="Unassembled WGS sequence"/>
</dbReference>